<dbReference type="GO" id="GO:0005524">
    <property type="term" value="F:ATP binding"/>
    <property type="evidence" value="ECO:0007669"/>
    <property type="project" value="UniProtKB-KW"/>
</dbReference>
<reference evidence="1 2" key="1">
    <citation type="submission" date="2017-09" db="EMBL/GenBank/DDBJ databases">
        <title>Large-scale bioinformatics analysis of Bacillus genomes uncovers conserved roles of natural products in bacterial physiology.</title>
        <authorList>
            <consortium name="Agbiome Team Llc"/>
            <person name="Bleich R.M."/>
            <person name="Grubbs K.J."/>
            <person name="Santa Maria K.C."/>
            <person name="Allen S.E."/>
            <person name="Farag S."/>
            <person name="Shank E.A."/>
            <person name="Bowers A."/>
        </authorList>
    </citation>
    <scope>NUCLEOTIDE SEQUENCE [LARGE SCALE GENOMIC DNA]</scope>
    <source>
        <strain evidence="1 2">AFS046104</strain>
    </source>
</reference>
<keyword evidence="1" id="KW-0547">Nucleotide-binding</keyword>
<dbReference type="GeneID" id="92886136"/>
<dbReference type="RefSeq" id="WP_044738197.1">
    <property type="nucleotide sequence ID" value="NZ_CP089518.1"/>
</dbReference>
<dbReference type="Proteomes" id="UP000221438">
    <property type="component" value="Unassembled WGS sequence"/>
</dbReference>
<accession>A0A2B8T8Y7</accession>
<proteinExistence type="predicted"/>
<sequence>MSFLSVLSIAIILLFVLFALYYYIAGKKEVPHHQLLKEDCDREE</sequence>
<evidence type="ECO:0000313" key="1">
    <source>
        <dbReference type="EMBL" id="PGQ08157.1"/>
    </source>
</evidence>
<evidence type="ECO:0000313" key="2">
    <source>
        <dbReference type="Proteomes" id="UP000221438"/>
    </source>
</evidence>
<dbReference type="AlphaFoldDB" id="A0A2B8T8Y7"/>
<gene>
    <name evidence="1" type="ORF">COA08_15980</name>
</gene>
<dbReference type="EMBL" id="NUJQ01000020">
    <property type="protein sequence ID" value="PGQ08157.1"/>
    <property type="molecule type" value="Genomic_DNA"/>
</dbReference>
<organism evidence="1 2">
    <name type="scientific">Bacillus cereus</name>
    <dbReference type="NCBI Taxonomy" id="1396"/>
    <lineage>
        <taxon>Bacteria</taxon>
        <taxon>Bacillati</taxon>
        <taxon>Bacillota</taxon>
        <taxon>Bacilli</taxon>
        <taxon>Bacillales</taxon>
        <taxon>Bacillaceae</taxon>
        <taxon>Bacillus</taxon>
        <taxon>Bacillus cereus group</taxon>
    </lineage>
</organism>
<protein>
    <submittedName>
        <fullName evidence="1">ABC transporter ATP-binding protein</fullName>
    </submittedName>
</protein>
<comment type="caution">
    <text evidence="1">The sequence shown here is derived from an EMBL/GenBank/DDBJ whole genome shotgun (WGS) entry which is preliminary data.</text>
</comment>
<name>A0A2B8T8Y7_BACCE</name>
<keyword evidence="1" id="KW-0067">ATP-binding</keyword>